<keyword evidence="4" id="KW-1185">Reference proteome</keyword>
<evidence type="ECO:0000256" key="1">
    <source>
        <dbReference type="SAM" id="MobiDB-lite"/>
    </source>
</evidence>
<protein>
    <recommendedName>
        <fullName evidence="2">POGZ/Z280C-D-like double Zinc finger domain-containing protein</fullName>
    </recommendedName>
</protein>
<dbReference type="GO" id="GO:0003677">
    <property type="term" value="F:DNA binding"/>
    <property type="evidence" value="ECO:0007669"/>
    <property type="project" value="UniProtKB-KW"/>
</dbReference>
<sequence length="1248" mass="140634">MCPEPNGPVISIRCIICHCADLNFKPFLTRGNHVNVLDFLLVHLYHHDHVLEDRKSFLRILVRMPKLKRNCWTLPYHRKRRAIKQLQHVKSLRKKTLASTKPEEFTVEVADSGVVIGTGTIHDSYWSVTIPEDGNHFDGDLNNGTTQDILKNEHIDLELEIDVDENLAKEQCIPINGEEENSFETIQYVGIGSEIVSSESNELSGVVSPITSYIDNSYNTVQTDGIRLTRNEKNSFETVQYVEIGSEMVSSENNELYGVVSPVTSYINNSYNTFQTDNIRITRNEENSFETVQYVEIGSEMVSPENNELNRVVSPFPSYNSYSTVFTDHVTDAKCHQDSNDVSENNELGGVISSVTLYNNNSYNTVQTDTRSQKNYHDGSESNISNDLVTVKVELPDGTTELLESIPNNSYQTVQSDIDLYGSHTDNVNIQNNKIMSESELFRITHNVNAIPDQSMPGTSTQSFIRANDHVEEGQENCQEWDIGMLPFVMETMKAQENTQSLLDKNIQKAKKKKVQEAKWKAGICSSNRCCPGCDTFGNHVRKPTKSKKTKTAKTASVLGEEKIQLCSKRKIPKERCDFCGMVFSGAWQKYKKQNHIIAEHCSKEVREELRKRKKKDEVVSKPKLKFKYAEIKLNLEYPDDLYGMECIECHKVIREEHFRKILKCTKCNYSSMCSRAYIEHMINMHGTKNRASNKFVPCSSRFMECACGFVHIEGNKMAKHINFCRRGRKSCELLNLGYSYTAERKHSKRPARKTASHSLVEGDKSSKEFDTTTIKTENNAGTLDNTPLQKGKVLDTYSIIHSSLPDAGTLDNTPLQKGKVLDTYSIIHSSLPDAGTLDNTPLQKAKPDTYSIIHSSLPDAGTLDNTPLQKGKALDTYSIIHSSLPDAGTLDNTPLQKGKVLDTYSIIHSSLPDAGTLDNTPLQKGKALDTYSKVLDTYSIIHSSLPDAGTLDNTPLQKGKALDTYSIIHSSLPDAGTLDNTPLQKDKVLDTYSIIHSSLPDLTEIQHVRTATEEELVKPNLSKQESNDTSDKDCFLNANLIIKATQVINGQLVPKQLPHHLLKQIRENCQQRKDEFIKVVNYYNPMFYHNYSLPYWREPEKSKSSNQKESISTEQNKSKSSSLNDQNLLKSSSSVNMKDVRIKVLTSNTSFKTPKTNASQGSKVYIDQNGIKQVSIMPKINGKGQLVLAIDKKGSKMKVIDTEGSKKKKVFASAKKIAIWPPRKKRINPYLTIYEKEMLALKNSKQN</sequence>
<name>A0A6J8DH42_MYTCO</name>
<evidence type="ECO:0000313" key="4">
    <source>
        <dbReference type="Proteomes" id="UP000507470"/>
    </source>
</evidence>
<accession>A0A6J8DH42</accession>
<feature type="compositionally biased region" description="Basic residues" evidence="1">
    <location>
        <begin position="746"/>
        <end position="756"/>
    </location>
</feature>
<dbReference type="Proteomes" id="UP000507470">
    <property type="component" value="Unassembled WGS sequence"/>
</dbReference>
<dbReference type="OrthoDB" id="6125746at2759"/>
<feature type="domain" description="POGZ/Z280C-D-like double Zinc finger" evidence="2">
    <location>
        <begin position="644"/>
        <end position="683"/>
    </location>
</feature>
<organism evidence="3 4">
    <name type="scientific">Mytilus coruscus</name>
    <name type="common">Sea mussel</name>
    <dbReference type="NCBI Taxonomy" id="42192"/>
    <lineage>
        <taxon>Eukaryota</taxon>
        <taxon>Metazoa</taxon>
        <taxon>Spiralia</taxon>
        <taxon>Lophotrochozoa</taxon>
        <taxon>Mollusca</taxon>
        <taxon>Bivalvia</taxon>
        <taxon>Autobranchia</taxon>
        <taxon>Pteriomorphia</taxon>
        <taxon>Mytilida</taxon>
        <taxon>Mytiloidea</taxon>
        <taxon>Mytilidae</taxon>
        <taxon>Mytilinae</taxon>
        <taxon>Mytilus</taxon>
    </lineage>
</organism>
<dbReference type="EMBL" id="CACVKT020007413">
    <property type="protein sequence ID" value="CAC5407399.1"/>
    <property type="molecule type" value="Genomic_DNA"/>
</dbReference>
<dbReference type="AlphaFoldDB" id="A0A6J8DH42"/>
<dbReference type="Pfam" id="PF25429">
    <property type="entry name" value="zf-POGZ"/>
    <property type="match status" value="1"/>
</dbReference>
<reference evidence="3 4" key="1">
    <citation type="submission" date="2020-06" db="EMBL/GenBank/DDBJ databases">
        <authorList>
            <person name="Li R."/>
            <person name="Bekaert M."/>
        </authorList>
    </citation>
    <scope>NUCLEOTIDE SEQUENCE [LARGE SCALE GENOMIC DNA]</scope>
    <source>
        <strain evidence="4">wild</strain>
    </source>
</reference>
<feature type="region of interest" description="Disordered" evidence="1">
    <location>
        <begin position="746"/>
        <end position="768"/>
    </location>
</feature>
<gene>
    <name evidence="3" type="ORF">MCOR_40879</name>
</gene>
<feature type="region of interest" description="Disordered" evidence="1">
    <location>
        <begin position="1100"/>
        <end position="1129"/>
    </location>
</feature>
<proteinExistence type="predicted"/>
<feature type="compositionally biased region" description="Polar residues" evidence="1">
    <location>
        <begin position="1105"/>
        <end position="1129"/>
    </location>
</feature>
<evidence type="ECO:0000259" key="2">
    <source>
        <dbReference type="Pfam" id="PF25429"/>
    </source>
</evidence>
<dbReference type="InterPro" id="IPR057618">
    <property type="entry name" value="Znf_POGZ/Z280C-D-like"/>
</dbReference>
<evidence type="ECO:0000313" key="3">
    <source>
        <dbReference type="EMBL" id="CAC5407399.1"/>
    </source>
</evidence>